<dbReference type="RefSeq" id="XP_002765543.1">
    <property type="nucleotide sequence ID" value="XM_002765497.1"/>
</dbReference>
<dbReference type="OMA" id="FSWARAY"/>
<accession>C5LYM2</accession>
<organism evidence="3">
    <name type="scientific">Perkinsus marinus (strain ATCC 50983 / TXsc)</name>
    <dbReference type="NCBI Taxonomy" id="423536"/>
    <lineage>
        <taxon>Eukaryota</taxon>
        <taxon>Sar</taxon>
        <taxon>Alveolata</taxon>
        <taxon>Perkinsozoa</taxon>
        <taxon>Perkinsea</taxon>
        <taxon>Perkinsida</taxon>
        <taxon>Perkinsidae</taxon>
        <taxon>Perkinsus</taxon>
    </lineage>
</organism>
<keyword evidence="3" id="KW-1185">Reference proteome</keyword>
<sequence>MTSLLRKLNDDLIDEPPDLHSKCWLQGLAGWLVVIGLVYGIVFNCFSWARAYTHPFAKVNFEAFRDFGDFSDVGIKPIEYASLAAALLYVMAFEEQKSAEIGRLIRNSSFNLTNVTSSLQSFACTWETGSCQLGSTRLLNSACYMGTATGQLVACPALALDRPNATGTFDGVLGQLCGPRSIFAVNDGLLPEPSTHCVQCDAVAAQLGIFDADIVAAACGCLASVGDFFTIYGYNYFFTMFIIGVVGIFLVFSAIIVSYGGWHFHEWFREASDVSELSGEF</sequence>
<keyword evidence="1" id="KW-1133">Transmembrane helix</keyword>
<keyword evidence="1" id="KW-0472">Membrane</keyword>
<dbReference type="AlphaFoldDB" id="C5LYM2"/>
<name>C5LYM2_PERM5</name>
<dbReference type="Proteomes" id="UP000007800">
    <property type="component" value="Unassembled WGS sequence"/>
</dbReference>
<evidence type="ECO:0000313" key="2">
    <source>
        <dbReference type="EMBL" id="EEQ98260.1"/>
    </source>
</evidence>
<dbReference type="OrthoDB" id="466464at2759"/>
<reference evidence="2 3" key="1">
    <citation type="submission" date="2008-07" db="EMBL/GenBank/DDBJ databases">
        <authorList>
            <person name="El-Sayed N."/>
            <person name="Caler E."/>
            <person name="Inman J."/>
            <person name="Amedeo P."/>
            <person name="Hass B."/>
            <person name="Wortman J."/>
        </authorList>
    </citation>
    <scope>NUCLEOTIDE SEQUENCE [LARGE SCALE GENOMIC DNA]</scope>
    <source>
        <strain evidence="3">ATCC 50983 / TXsc</strain>
    </source>
</reference>
<feature type="transmembrane region" description="Helical" evidence="1">
    <location>
        <begin position="28"/>
        <end position="49"/>
    </location>
</feature>
<keyword evidence="1" id="KW-0812">Transmembrane</keyword>
<protein>
    <submittedName>
        <fullName evidence="2">Uncharacterized protein</fullName>
    </submittedName>
</protein>
<dbReference type="InParanoid" id="C5LYM2"/>
<feature type="transmembrane region" description="Helical" evidence="1">
    <location>
        <begin position="240"/>
        <end position="262"/>
    </location>
</feature>
<evidence type="ECO:0000256" key="1">
    <source>
        <dbReference type="SAM" id="Phobius"/>
    </source>
</evidence>
<dbReference type="EMBL" id="GG686808">
    <property type="protein sequence ID" value="EEQ98260.1"/>
    <property type="molecule type" value="Genomic_DNA"/>
</dbReference>
<evidence type="ECO:0000313" key="3">
    <source>
        <dbReference type="Proteomes" id="UP000007800"/>
    </source>
</evidence>
<proteinExistence type="predicted"/>
<dbReference type="GeneID" id="9040702"/>
<gene>
    <name evidence="2" type="ORF">Pmar_PMAR002080</name>
</gene>